<evidence type="ECO:0000313" key="5">
    <source>
        <dbReference type="EMBL" id="MER2251605.1"/>
    </source>
</evidence>
<keyword evidence="1" id="KW-0805">Transcription regulation</keyword>
<dbReference type="InterPro" id="IPR018060">
    <property type="entry name" value="HTH_AraC"/>
</dbReference>
<dbReference type="InterPro" id="IPR032783">
    <property type="entry name" value="AraC_lig"/>
</dbReference>
<dbReference type="Proteomes" id="UP001480955">
    <property type="component" value="Unassembled WGS sequence"/>
</dbReference>
<gene>
    <name evidence="5" type="ORF">ABS772_16945</name>
</gene>
<dbReference type="PROSITE" id="PS00041">
    <property type="entry name" value="HTH_ARAC_FAMILY_1"/>
    <property type="match status" value="1"/>
</dbReference>
<feature type="domain" description="HTH araC/xylS-type" evidence="4">
    <location>
        <begin position="195"/>
        <end position="293"/>
    </location>
</feature>
<dbReference type="InterPro" id="IPR009057">
    <property type="entry name" value="Homeodomain-like_sf"/>
</dbReference>
<dbReference type="InterPro" id="IPR050204">
    <property type="entry name" value="AraC_XylS_family_regulators"/>
</dbReference>
<evidence type="ECO:0000256" key="1">
    <source>
        <dbReference type="ARBA" id="ARBA00023015"/>
    </source>
</evidence>
<evidence type="ECO:0000256" key="2">
    <source>
        <dbReference type="ARBA" id="ARBA00023125"/>
    </source>
</evidence>
<organism evidence="5 6">
    <name type="scientific">Methylorubrum podarium</name>
    <dbReference type="NCBI Taxonomy" id="200476"/>
    <lineage>
        <taxon>Bacteria</taxon>
        <taxon>Pseudomonadati</taxon>
        <taxon>Pseudomonadota</taxon>
        <taxon>Alphaproteobacteria</taxon>
        <taxon>Hyphomicrobiales</taxon>
        <taxon>Methylobacteriaceae</taxon>
        <taxon>Methylorubrum</taxon>
    </lineage>
</organism>
<dbReference type="PANTHER" id="PTHR46796:SF7">
    <property type="entry name" value="ARAC FAMILY TRANSCRIPTIONAL REGULATOR"/>
    <property type="match status" value="1"/>
</dbReference>
<dbReference type="PROSITE" id="PS01124">
    <property type="entry name" value="HTH_ARAC_FAMILY_2"/>
    <property type="match status" value="1"/>
</dbReference>
<accession>A0ABV1QQI6</accession>
<evidence type="ECO:0000256" key="3">
    <source>
        <dbReference type="ARBA" id="ARBA00023163"/>
    </source>
</evidence>
<dbReference type="SUPFAM" id="SSF46689">
    <property type="entry name" value="Homeodomain-like"/>
    <property type="match status" value="2"/>
</dbReference>
<keyword evidence="6" id="KW-1185">Reference proteome</keyword>
<proteinExistence type="predicted"/>
<dbReference type="RefSeq" id="WP_350395973.1">
    <property type="nucleotide sequence ID" value="NZ_JBELQE010000085.1"/>
</dbReference>
<dbReference type="InterPro" id="IPR018062">
    <property type="entry name" value="HTH_AraC-typ_CS"/>
</dbReference>
<protein>
    <submittedName>
        <fullName evidence="5">AraC family transcriptional regulator</fullName>
    </submittedName>
</protein>
<reference evidence="5 6" key="1">
    <citation type="submission" date="2024-06" db="EMBL/GenBank/DDBJ databases">
        <authorList>
            <person name="Campbell A.G."/>
        </authorList>
    </citation>
    <scope>NUCLEOTIDE SEQUENCE [LARGE SCALE GENOMIC DNA]</scope>
    <source>
        <strain evidence="5 6">EM12</strain>
    </source>
</reference>
<sequence length="301" mass="32558">MTGSLENLTDLPDGGPRGGASGDLLSHVLAQIRLTGDHVRSWDVARSESLDLEAGAAHVLVVAEGALQVEEASAEAAVIDTGDLVLLPRGPGGARLVASQAPASAIVCRFWFDPHSLRGMIAALPERIHIRRAEGAGWLEGIVPFLMVEVTDDEPGAALMISRIIDVIVIRTLRTWVKRGHTTGWLGALSDPRIARALKVVHERPLQRWSIDALAEAAGMSRSSFCERFAALVGRSPLRYQNEWRLNLARDMLAARDARVGAIALRVGYESEAAFSRAYKAMFGHPPRDETPSPGEDRSRG</sequence>
<dbReference type="Pfam" id="PF12852">
    <property type="entry name" value="Cupin_6"/>
    <property type="match status" value="1"/>
</dbReference>
<dbReference type="PANTHER" id="PTHR46796">
    <property type="entry name" value="HTH-TYPE TRANSCRIPTIONAL ACTIVATOR RHAS-RELATED"/>
    <property type="match status" value="1"/>
</dbReference>
<evidence type="ECO:0000313" key="6">
    <source>
        <dbReference type="Proteomes" id="UP001480955"/>
    </source>
</evidence>
<dbReference type="Gene3D" id="1.10.10.60">
    <property type="entry name" value="Homeodomain-like"/>
    <property type="match status" value="1"/>
</dbReference>
<dbReference type="SMART" id="SM00342">
    <property type="entry name" value="HTH_ARAC"/>
    <property type="match status" value="1"/>
</dbReference>
<dbReference type="Pfam" id="PF12833">
    <property type="entry name" value="HTH_18"/>
    <property type="match status" value="1"/>
</dbReference>
<name>A0ABV1QQI6_9HYPH</name>
<comment type="caution">
    <text evidence="5">The sequence shown here is derived from an EMBL/GenBank/DDBJ whole genome shotgun (WGS) entry which is preliminary data.</text>
</comment>
<keyword evidence="3" id="KW-0804">Transcription</keyword>
<evidence type="ECO:0000259" key="4">
    <source>
        <dbReference type="PROSITE" id="PS01124"/>
    </source>
</evidence>
<dbReference type="EMBL" id="JBELQE010000085">
    <property type="protein sequence ID" value="MER2251605.1"/>
    <property type="molecule type" value="Genomic_DNA"/>
</dbReference>
<keyword evidence="2" id="KW-0238">DNA-binding</keyword>